<dbReference type="EMBL" id="AHJE01000218">
    <property type="protein sequence ID" value="EHP37654.1"/>
    <property type="molecule type" value="Genomic_DNA"/>
</dbReference>
<dbReference type="InterPro" id="IPR050461">
    <property type="entry name" value="Nitroreductase_HadB/RutE"/>
</dbReference>
<evidence type="ECO:0000256" key="3">
    <source>
        <dbReference type="ARBA" id="ARBA00022857"/>
    </source>
</evidence>
<evidence type="ECO:0000256" key="1">
    <source>
        <dbReference type="ARBA" id="ARBA00022630"/>
    </source>
</evidence>
<dbReference type="InterPro" id="IPR000415">
    <property type="entry name" value="Nitroreductase-like"/>
</dbReference>
<sequence>MARPGGRVVQSCIEEMTMSKRLSDEGMDLLFRDARTHNAWLNQPVSDETLRQLYDLMKWGPTSANCSPARILFLRTAEAKQRLLPALAPGNVEKTMAAPVTAIIAYDAKFYERLPKLFPHADARSWFADTPELAGTTARRNSSLQGAYFMIAARALGLDCGPMSGFDNAKVDHEFFPADAKANVFQLEHFPDSHVKSNFLCNLGYGDPGELFPRSPRLDFDEACQLL</sequence>
<dbReference type="Proteomes" id="UP000005808">
    <property type="component" value="Unassembled WGS sequence"/>
</dbReference>
<organism evidence="7 8">
    <name type="scientific">Cupriavidus basilensis OR16</name>
    <dbReference type="NCBI Taxonomy" id="1127483"/>
    <lineage>
        <taxon>Bacteria</taxon>
        <taxon>Pseudomonadati</taxon>
        <taxon>Pseudomonadota</taxon>
        <taxon>Betaproteobacteria</taxon>
        <taxon>Burkholderiales</taxon>
        <taxon>Burkholderiaceae</taxon>
        <taxon>Cupriavidus</taxon>
    </lineage>
</organism>
<comment type="cofactor">
    <cofactor evidence="5">
        <name>FMN</name>
        <dbReference type="ChEBI" id="CHEBI:58210"/>
    </cofactor>
</comment>
<comment type="caution">
    <text evidence="7">The sequence shown here is derived from an EMBL/GenBank/DDBJ whole genome shotgun (WGS) entry which is preliminary data.</text>
</comment>
<dbReference type="Pfam" id="PF00881">
    <property type="entry name" value="Nitroreductase"/>
    <property type="match status" value="1"/>
</dbReference>
<keyword evidence="4 5" id="KW-0560">Oxidoreductase</keyword>
<dbReference type="PANTHER" id="PTHR43543">
    <property type="entry name" value="MALONIC SEMIALDEHYDE REDUCTASE RUTE-RELATED"/>
    <property type="match status" value="1"/>
</dbReference>
<dbReference type="EC" id="1.-.-.-" evidence="5"/>
<dbReference type="CDD" id="cd02148">
    <property type="entry name" value="RutE-like"/>
    <property type="match status" value="1"/>
</dbReference>
<accession>H1SII8</accession>
<proteinExistence type="inferred from homology"/>
<comment type="similarity">
    <text evidence="5">Belongs to the nitroreductase family. HadB/RutE subfamily.</text>
</comment>
<evidence type="ECO:0000256" key="5">
    <source>
        <dbReference type="HAMAP-Rule" id="MF_01204"/>
    </source>
</evidence>
<reference evidence="7 8" key="1">
    <citation type="journal article" date="2012" name="J. Bacteriol.">
        <title>De Novo Genome Project of Cupriavidus basilensis OR16.</title>
        <authorList>
            <person name="Cserhati M."/>
            <person name="Kriszt B."/>
            <person name="Szoboszlay S."/>
            <person name="Toth A."/>
            <person name="Szabo I."/>
            <person name="Tancsics A."/>
            <person name="Nagy I."/>
            <person name="Horvath B."/>
            <person name="Nagy I."/>
            <person name="Kukolya J."/>
        </authorList>
    </citation>
    <scope>NUCLEOTIDE SEQUENCE [LARGE SCALE GENOMIC DNA]</scope>
    <source>
        <strain evidence="7 8">OR16</strain>
    </source>
</reference>
<dbReference type="NCBIfam" id="NF003768">
    <property type="entry name" value="PRK05365.1"/>
    <property type="match status" value="1"/>
</dbReference>
<evidence type="ECO:0000313" key="8">
    <source>
        <dbReference type="Proteomes" id="UP000005808"/>
    </source>
</evidence>
<keyword evidence="2 5" id="KW-0288">FMN</keyword>
<evidence type="ECO:0000259" key="6">
    <source>
        <dbReference type="Pfam" id="PF00881"/>
    </source>
</evidence>
<dbReference type="InterPro" id="IPR029479">
    <property type="entry name" value="Nitroreductase"/>
</dbReference>
<dbReference type="SUPFAM" id="SSF55469">
    <property type="entry name" value="FMN-dependent nitroreductase-like"/>
    <property type="match status" value="1"/>
</dbReference>
<dbReference type="GO" id="GO:0016491">
    <property type="term" value="F:oxidoreductase activity"/>
    <property type="evidence" value="ECO:0007669"/>
    <property type="project" value="UniProtKB-UniRule"/>
</dbReference>
<keyword evidence="1 5" id="KW-0285">Flavoprotein</keyword>
<name>H1SII8_9BURK</name>
<evidence type="ECO:0000256" key="2">
    <source>
        <dbReference type="ARBA" id="ARBA00022643"/>
    </source>
</evidence>
<evidence type="ECO:0000313" key="7">
    <source>
        <dbReference type="EMBL" id="EHP37654.1"/>
    </source>
</evidence>
<keyword evidence="5" id="KW-0520">NAD</keyword>
<dbReference type="PATRIC" id="fig|1127483.3.peg.8243"/>
<dbReference type="HAMAP" id="MF_01204">
    <property type="entry name" value="Oxidoreductase_RutE_HadB"/>
    <property type="match status" value="1"/>
</dbReference>
<dbReference type="Gene3D" id="3.40.109.10">
    <property type="entry name" value="NADH Oxidase"/>
    <property type="match status" value="1"/>
</dbReference>
<keyword evidence="3 5" id="KW-0521">NADP</keyword>
<dbReference type="PANTHER" id="PTHR43543:SF1">
    <property type="entry name" value="MALONIC SEMIALDEHYDE REDUCTASE RUTE-RELATED"/>
    <property type="match status" value="1"/>
</dbReference>
<dbReference type="AlphaFoldDB" id="H1SII8"/>
<feature type="domain" description="Nitroreductase" evidence="6">
    <location>
        <begin position="35"/>
        <end position="172"/>
    </location>
</feature>
<gene>
    <name evidence="7" type="ORF">OR16_41561</name>
</gene>
<evidence type="ECO:0000256" key="4">
    <source>
        <dbReference type="ARBA" id="ARBA00023002"/>
    </source>
</evidence>
<dbReference type="InterPro" id="IPR023936">
    <property type="entry name" value="RutE-like"/>
</dbReference>
<protein>
    <recommendedName>
        <fullName evidence="5">Putative NADH dehydrogenase/NAD(P)H nitroreductase OR16_41561</fullName>
        <ecNumber evidence="5">1.-.-.-</ecNumber>
    </recommendedName>
</protein>